<keyword evidence="1" id="KW-0813">Transport</keyword>
<dbReference type="AlphaFoldDB" id="A0A8J6U975"/>
<sequence length="262" mass="28765">MTHLFQAFDITKKFAGLVALDQVSFHLDEGEILGLIGPNGAGKSTCFNVITGTLKPTSGRIELREQDITGMPPYLTAHMGLARTFQHTTVFQHLTVRENIEAACWLRSKVGLGCTLLRTSSYRSSEISLKTSVDDILSMIDLRHVQDSRAKGLPYGYLRRLGIGIALGTNPALLLMDEPAAGLNPTESAEFSKLARRLRDFGITIVIVEHDMKVIMGLCDRIVVLNYGKKIAEGSPGVIRRDPQVIESYLGKSHDEAETARA</sequence>
<dbReference type="GO" id="GO:0015808">
    <property type="term" value="P:L-alanine transport"/>
    <property type="evidence" value="ECO:0007669"/>
    <property type="project" value="TreeGrafter"/>
</dbReference>
<feature type="domain" description="ABC transporter" evidence="4">
    <location>
        <begin position="5"/>
        <end position="252"/>
    </location>
</feature>
<dbReference type="Pfam" id="PF00005">
    <property type="entry name" value="ABC_tran"/>
    <property type="match status" value="1"/>
</dbReference>
<evidence type="ECO:0000259" key="4">
    <source>
        <dbReference type="PROSITE" id="PS50893"/>
    </source>
</evidence>
<dbReference type="PANTHER" id="PTHR45772:SF7">
    <property type="entry name" value="AMINO ACID ABC TRANSPORTER ATP-BINDING PROTEIN"/>
    <property type="match status" value="1"/>
</dbReference>
<accession>A0A8J6U975</accession>
<organism evidence="5 6">
    <name type="scientific">Oryzicola mucosus</name>
    <dbReference type="NCBI Taxonomy" id="2767425"/>
    <lineage>
        <taxon>Bacteria</taxon>
        <taxon>Pseudomonadati</taxon>
        <taxon>Pseudomonadota</taxon>
        <taxon>Alphaproteobacteria</taxon>
        <taxon>Hyphomicrobiales</taxon>
        <taxon>Phyllobacteriaceae</taxon>
        <taxon>Oryzicola</taxon>
    </lineage>
</organism>
<dbReference type="PANTHER" id="PTHR45772">
    <property type="entry name" value="CONSERVED COMPONENT OF ABC TRANSPORTER FOR NATURAL AMINO ACIDS-RELATED"/>
    <property type="match status" value="1"/>
</dbReference>
<protein>
    <submittedName>
        <fullName evidence="5">ABC transporter ATP-binding protein</fullName>
    </submittedName>
</protein>
<dbReference type="InterPro" id="IPR032823">
    <property type="entry name" value="BCA_ABC_TP_C"/>
</dbReference>
<dbReference type="InterPro" id="IPR003593">
    <property type="entry name" value="AAA+_ATPase"/>
</dbReference>
<evidence type="ECO:0000313" key="5">
    <source>
        <dbReference type="EMBL" id="MBD0416757.1"/>
    </source>
</evidence>
<dbReference type="GO" id="GO:0005886">
    <property type="term" value="C:plasma membrane"/>
    <property type="evidence" value="ECO:0007669"/>
    <property type="project" value="TreeGrafter"/>
</dbReference>
<evidence type="ECO:0000256" key="2">
    <source>
        <dbReference type="ARBA" id="ARBA00022741"/>
    </source>
</evidence>
<dbReference type="RefSeq" id="WP_188166200.1">
    <property type="nucleotide sequence ID" value="NZ_JACVVX010000007.1"/>
</dbReference>
<evidence type="ECO:0000256" key="1">
    <source>
        <dbReference type="ARBA" id="ARBA00022448"/>
    </source>
</evidence>
<keyword evidence="3 5" id="KW-0067">ATP-binding</keyword>
<dbReference type="GO" id="GO:0015188">
    <property type="term" value="F:L-isoleucine transmembrane transporter activity"/>
    <property type="evidence" value="ECO:0007669"/>
    <property type="project" value="TreeGrafter"/>
</dbReference>
<keyword evidence="2" id="KW-0547">Nucleotide-binding</keyword>
<dbReference type="SUPFAM" id="SSF52540">
    <property type="entry name" value="P-loop containing nucleoside triphosphate hydrolases"/>
    <property type="match status" value="1"/>
</dbReference>
<evidence type="ECO:0000256" key="3">
    <source>
        <dbReference type="ARBA" id="ARBA00022840"/>
    </source>
</evidence>
<dbReference type="CDD" id="cd03219">
    <property type="entry name" value="ABC_Mj1267_LivG_branched"/>
    <property type="match status" value="1"/>
</dbReference>
<dbReference type="InterPro" id="IPR027417">
    <property type="entry name" value="P-loop_NTPase"/>
</dbReference>
<gene>
    <name evidence="5" type="ORF">ICI42_19060</name>
</gene>
<keyword evidence="6" id="KW-1185">Reference proteome</keyword>
<dbReference type="SMART" id="SM00382">
    <property type="entry name" value="AAA"/>
    <property type="match status" value="1"/>
</dbReference>
<dbReference type="Pfam" id="PF12399">
    <property type="entry name" value="BCA_ABC_TP_C"/>
    <property type="match status" value="1"/>
</dbReference>
<dbReference type="InterPro" id="IPR051120">
    <property type="entry name" value="ABC_AA/LPS_Transport"/>
</dbReference>
<dbReference type="FunFam" id="3.40.50.300:FF:000421">
    <property type="entry name" value="Branched-chain amino acid ABC transporter ATP-binding protein"/>
    <property type="match status" value="1"/>
</dbReference>
<dbReference type="GO" id="GO:1903805">
    <property type="term" value="P:L-valine import across plasma membrane"/>
    <property type="evidence" value="ECO:0007669"/>
    <property type="project" value="TreeGrafter"/>
</dbReference>
<dbReference type="GO" id="GO:1903806">
    <property type="term" value="P:L-isoleucine import across plasma membrane"/>
    <property type="evidence" value="ECO:0007669"/>
    <property type="project" value="TreeGrafter"/>
</dbReference>
<dbReference type="GO" id="GO:0015192">
    <property type="term" value="F:L-phenylalanine transmembrane transporter activity"/>
    <property type="evidence" value="ECO:0007669"/>
    <property type="project" value="TreeGrafter"/>
</dbReference>
<dbReference type="Gene3D" id="3.40.50.300">
    <property type="entry name" value="P-loop containing nucleotide triphosphate hydrolases"/>
    <property type="match status" value="1"/>
</dbReference>
<dbReference type="InterPro" id="IPR003439">
    <property type="entry name" value="ABC_transporter-like_ATP-bd"/>
</dbReference>
<reference evidence="5" key="1">
    <citation type="submission" date="2020-09" db="EMBL/GenBank/DDBJ databases">
        <title>Genome seq and assembly of Tianweitania sp.</title>
        <authorList>
            <person name="Chhetri G."/>
        </authorList>
    </citation>
    <scope>NUCLEOTIDE SEQUENCE</scope>
    <source>
        <strain evidence="5">Rool2</strain>
    </source>
</reference>
<name>A0A8J6U975_9HYPH</name>
<dbReference type="GO" id="GO:0016887">
    <property type="term" value="F:ATP hydrolysis activity"/>
    <property type="evidence" value="ECO:0007669"/>
    <property type="project" value="InterPro"/>
</dbReference>
<dbReference type="GO" id="GO:0005304">
    <property type="term" value="F:L-valine transmembrane transporter activity"/>
    <property type="evidence" value="ECO:0007669"/>
    <property type="project" value="TreeGrafter"/>
</dbReference>
<dbReference type="GO" id="GO:0005524">
    <property type="term" value="F:ATP binding"/>
    <property type="evidence" value="ECO:0007669"/>
    <property type="project" value="UniProtKB-KW"/>
</dbReference>
<dbReference type="EMBL" id="JACVVX010000007">
    <property type="protein sequence ID" value="MBD0416757.1"/>
    <property type="molecule type" value="Genomic_DNA"/>
</dbReference>
<comment type="caution">
    <text evidence="5">The sequence shown here is derived from an EMBL/GenBank/DDBJ whole genome shotgun (WGS) entry which is preliminary data.</text>
</comment>
<evidence type="ECO:0000313" key="6">
    <source>
        <dbReference type="Proteomes" id="UP000643405"/>
    </source>
</evidence>
<dbReference type="PROSITE" id="PS50893">
    <property type="entry name" value="ABC_TRANSPORTER_2"/>
    <property type="match status" value="1"/>
</dbReference>
<proteinExistence type="predicted"/>
<dbReference type="Proteomes" id="UP000643405">
    <property type="component" value="Unassembled WGS sequence"/>
</dbReference>
<dbReference type="GO" id="GO:0042941">
    <property type="term" value="P:D-alanine transmembrane transport"/>
    <property type="evidence" value="ECO:0007669"/>
    <property type="project" value="TreeGrafter"/>
</dbReference>